<accession>A0AB73G7F7</accession>
<dbReference type="Proteomes" id="UP000061665">
    <property type="component" value="Unassembled WGS sequence"/>
</dbReference>
<dbReference type="InterPro" id="IPR013783">
    <property type="entry name" value="Ig-like_fold"/>
</dbReference>
<name>A0AB73G7F7_9BURK</name>
<comment type="caution">
    <text evidence="1">The sequence shown here is derived from an EMBL/GenBank/DDBJ whole genome shotgun (WGS) entry which is preliminary data.</text>
</comment>
<dbReference type="Gene3D" id="2.60.40.10">
    <property type="entry name" value="Immunoglobulins"/>
    <property type="match status" value="2"/>
</dbReference>
<evidence type="ECO:0000313" key="1">
    <source>
        <dbReference type="EMBL" id="KVM39020.1"/>
    </source>
</evidence>
<dbReference type="Gene3D" id="3.30.420.430">
    <property type="match status" value="1"/>
</dbReference>
<protein>
    <recommendedName>
        <fullName evidence="3">Bacterial Ig-like domain-containing protein</fullName>
    </recommendedName>
</protein>
<evidence type="ECO:0008006" key="3">
    <source>
        <dbReference type="Google" id="ProtNLM"/>
    </source>
</evidence>
<organism evidence="1 2">
    <name type="scientific">Burkholderia ubonensis</name>
    <dbReference type="NCBI Taxonomy" id="101571"/>
    <lineage>
        <taxon>Bacteria</taxon>
        <taxon>Pseudomonadati</taxon>
        <taxon>Pseudomonadota</taxon>
        <taxon>Betaproteobacteria</taxon>
        <taxon>Burkholderiales</taxon>
        <taxon>Burkholderiaceae</taxon>
        <taxon>Burkholderia</taxon>
        <taxon>Burkholderia cepacia complex</taxon>
    </lineage>
</organism>
<reference evidence="1 2" key="1">
    <citation type="submission" date="2015-11" db="EMBL/GenBank/DDBJ databases">
        <title>Expanding the genomic diversity of Burkholderia species for the development of highly accurate diagnostics.</title>
        <authorList>
            <person name="Sahl J."/>
            <person name="Keim P."/>
            <person name="Wagner D."/>
        </authorList>
    </citation>
    <scope>NUCLEOTIDE SEQUENCE [LARGE SCALE GENOMIC DNA]</scope>
    <source>
        <strain evidence="1 2">MSMB2058</strain>
    </source>
</reference>
<proteinExistence type="predicted"/>
<evidence type="ECO:0000313" key="2">
    <source>
        <dbReference type="Proteomes" id="UP000061665"/>
    </source>
</evidence>
<dbReference type="EMBL" id="LOZE01000018">
    <property type="protein sequence ID" value="KVM39020.1"/>
    <property type="molecule type" value="Genomic_DNA"/>
</dbReference>
<sequence>MASRAPDETSNDSFVGRIGVLASGGDGSFEFAMFAEEGAPHVDATAGPQARDLPVSIDFAYDEISASQDGAAEGALRTGGTPRLSGTAPVDTIIEFYDNGESIGSTRANALGQWTFEPSQSLAAGLHALTAYIGGVQASEPFTLEVVGPAVNPLLVSIAYEPVEQPFVEVATGQHDAGHHVARIHGTAFQHAEIDVFDNGVLLGTTRASAGGQWTLEANQPLTVGTHALTAYINGVQASQTLVVETDEPTTIAQLTSKTTMPVAIEFANDEAVTQLAGQSRGILASHATPRLAGKASAGAVVMLFDDGRELGSVQADREGNWAFEPEVTFEYGVHTFTAVVDGVASEPVAIEIAESAALAPITIEVSANGLSGVNGQSSAGGQIDEGTLPRLHGRAPGHSIVEIYDNDTMLGTALADEDGQWTFESAELLSVGRHELVVQVVGSAASASFVLVVAPVEPAPELAVLPIDDEVAHAIGLEDSPSPQVGTRPTPELQAGVFPEPEIGVLQADAQILVPGMLDPVTGQLMREEPLLDFDQLVKPAVSIDYGYDGDGYALTALNSGDVTDATAHLMGYAQGYARVEVFDNDLLIGTSIADATGLWQFSPDALFVGEHVLVARAEGAPDSEPFHLTVVDRVGDLASLSMRDLFADEWMPMFVDVSLDDVVVVALDEAAAREAFETADATVEFESYGNLYDVRGDFLPELEQHHV</sequence>
<dbReference type="AlphaFoldDB" id="A0AB73G7F7"/>
<gene>
    <name evidence="1" type="ORF">WJ53_26290</name>
</gene>